<dbReference type="PANTHER" id="PTHR43156:SF9">
    <property type="entry name" value="HAMP DOMAIN-CONTAINING PROTEIN"/>
    <property type="match status" value="1"/>
</dbReference>
<dbReference type="CDD" id="cd06225">
    <property type="entry name" value="HAMP"/>
    <property type="match status" value="1"/>
</dbReference>
<dbReference type="EMBL" id="JBHSBU010000001">
    <property type="protein sequence ID" value="MFC4158191.1"/>
    <property type="molecule type" value="Genomic_DNA"/>
</dbReference>
<dbReference type="Pfam" id="PF07228">
    <property type="entry name" value="SpoIIE"/>
    <property type="match status" value="1"/>
</dbReference>
<evidence type="ECO:0000256" key="2">
    <source>
        <dbReference type="SAM" id="Phobius"/>
    </source>
</evidence>
<keyword evidence="2" id="KW-0812">Transmembrane</keyword>
<keyword evidence="1" id="KW-0378">Hydrolase</keyword>
<organism evidence="4 5">
    <name type="scientific">Chitinimonas lacunae</name>
    <dbReference type="NCBI Taxonomy" id="1963018"/>
    <lineage>
        <taxon>Bacteria</taxon>
        <taxon>Pseudomonadati</taxon>
        <taxon>Pseudomonadota</taxon>
        <taxon>Betaproteobacteria</taxon>
        <taxon>Neisseriales</taxon>
        <taxon>Chitinibacteraceae</taxon>
        <taxon>Chitinimonas</taxon>
    </lineage>
</organism>
<dbReference type="Pfam" id="PF00672">
    <property type="entry name" value="HAMP"/>
    <property type="match status" value="1"/>
</dbReference>
<dbReference type="Gene3D" id="6.10.340.10">
    <property type="match status" value="1"/>
</dbReference>
<evidence type="ECO:0000313" key="5">
    <source>
        <dbReference type="Proteomes" id="UP001595791"/>
    </source>
</evidence>
<dbReference type="InterPro" id="IPR001932">
    <property type="entry name" value="PPM-type_phosphatase-like_dom"/>
</dbReference>
<evidence type="ECO:0000259" key="3">
    <source>
        <dbReference type="PROSITE" id="PS50885"/>
    </source>
</evidence>
<dbReference type="Gene3D" id="3.30.450.20">
    <property type="entry name" value="PAS domain"/>
    <property type="match status" value="1"/>
</dbReference>
<keyword evidence="2" id="KW-1133">Transmembrane helix</keyword>
<dbReference type="InterPro" id="IPR036457">
    <property type="entry name" value="PPM-type-like_dom_sf"/>
</dbReference>
<evidence type="ECO:0000313" key="4">
    <source>
        <dbReference type="EMBL" id="MFC4158191.1"/>
    </source>
</evidence>
<feature type="transmembrane region" description="Helical" evidence="2">
    <location>
        <begin position="12"/>
        <end position="36"/>
    </location>
</feature>
<keyword evidence="5" id="KW-1185">Reference proteome</keyword>
<dbReference type="PANTHER" id="PTHR43156">
    <property type="entry name" value="STAGE II SPORULATION PROTEIN E-RELATED"/>
    <property type="match status" value="1"/>
</dbReference>
<sequence length="662" mass="73100">MPPIAFSKRLKTRFALAVLLIYSLTVTLTFIAYRWVAESLAESLGSAYAERLALHGKARVLEPISRELGLARKLADSPLLKSWAAREEDPQLTRQALAELASYRRWFADGSYFFVVAQSGHYYFDDGSTRYRTNPILQTMQREQPADSWYFSTLNTVEDYALNVDYNAVSRTTKVWINVIVKEGGRKLGIAGSGLDLSRFLETFVADRQRGVEVSLIDAAGAIKAHRERSLIDLNSVGKRNDARSTFFRLLNEESAAALKDAMAELKRGQRDVATLFAQLDGRRQLLGLSYLPAIDWYAVVAVDLDLVLGLERFTPALEVSLLGMLVVALSLGWLMNRLVLHRLARLNNSVAEVAAGHYQVRLPVDHDDELGRLSATFNEMAATVHDYTDNLERKVAERTQALQTANDKLVESLRYASLIQASLLPPTERLSAEFADHFVLQRPRAEVGGDFYCLHRHGERHYVGMVDCTGHGVAAAFLTMTAAAVIEQAIAAVGEYGPSAVIIYASNSFSNVLRRSESREAALSTGFDIGLLCWDEGSPTARFAGLGISLFVAQDGEIREYKSAVSGRGGQHATEQALSWSPQQVYYLCSDGLFDQGGGPSGYAFGKTRLTALLAEIASQPLAQQGEQLTAALREWQGSRDQRDDITALGFRPQQIKDRAS</sequence>
<comment type="caution">
    <text evidence="4">The sequence shown here is derived from an EMBL/GenBank/DDBJ whole genome shotgun (WGS) entry which is preliminary data.</text>
</comment>
<evidence type="ECO:0000256" key="1">
    <source>
        <dbReference type="ARBA" id="ARBA00022801"/>
    </source>
</evidence>
<dbReference type="SMART" id="SM00331">
    <property type="entry name" value="PP2C_SIG"/>
    <property type="match status" value="1"/>
</dbReference>
<feature type="domain" description="HAMP" evidence="3">
    <location>
        <begin position="338"/>
        <end position="390"/>
    </location>
</feature>
<dbReference type="SUPFAM" id="SSF158472">
    <property type="entry name" value="HAMP domain-like"/>
    <property type="match status" value="1"/>
</dbReference>
<dbReference type="Gene3D" id="3.60.40.10">
    <property type="entry name" value="PPM-type phosphatase domain"/>
    <property type="match status" value="1"/>
</dbReference>
<protein>
    <submittedName>
        <fullName evidence="4">SpoIIE family protein phosphatase</fullName>
    </submittedName>
</protein>
<dbReference type="Proteomes" id="UP001595791">
    <property type="component" value="Unassembled WGS sequence"/>
</dbReference>
<dbReference type="PROSITE" id="PS50885">
    <property type="entry name" value="HAMP"/>
    <property type="match status" value="1"/>
</dbReference>
<dbReference type="SMART" id="SM00304">
    <property type="entry name" value="HAMP"/>
    <property type="match status" value="1"/>
</dbReference>
<proteinExistence type="predicted"/>
<gene>
    <name evidence="4" type="ORF">ACFOW7_02345</name>
</gene>
<accession>A0ABV8MMW5</accession>
<dbReference type="InterPro" id="IPR003660">
    <property type="entry name" value="HAMP_dom"/>
</dbReference>
<reference evidence="5" key="1">
    <citation type="journal article" date="2019" name="Int. J. Syst. Evol. Microbiol.">
        <title>The Global Catalogue of Microorganisms (GCM) 10K type strain sequencing project: providing services to taxonomists for standard genome sequencing and annotation.</title>
        <authorList>
            <consortium name="The Broad Institute Genomics Platform"/>
            <consortium name="The Broad Institute Genome Sequencing Center for Infectious Disease"/>
            <person name="Wu L."/>
            <person name="Ma J."/>
        </authorList>
    </citation>
    <scope>NUCLEOTIDE SEQUENCE [LARGE SCALE GENOMIC DNA]</scope>
    <source>
        <strain evidence="5">LMG 29894</strain>
    </source>
</reference>
<dbReference type="RefSeq" id="WP_378160600.1">
    <property type="nucleotide sequence ID" value="NZ_JBHSBU010000001.1"/>
</dbReference>
<keyword evidence="2" id="KW-0472">Membrane</keyword>
<name>A0ABV8MMW5_9NEIS</name>
<dbReference type="InterPro" id="IPR052016">
    <property type="entry name" value="Bact_Sigma-Reg"/>
</dbReference>